<reference evidence="1" key="1">
    <citation type="submission" date="2021-02" db="EMBL/GenBank/DDBJ databases">
        <authorList>
            <person name="Nowell W R."/>
        </authorList>
    </citation>
    <scope>NUCLEOTIDE SEQUENCE</scope>
    <source>
        <strain evidence="1">Ploen Becks lab</strain>
    </source>
</reference>
<keyword evidence="2" id="KW-1185">Reference proteome</keyword>
<feature type="non-terminal residue" evidence="1">
    <location>
        <position position="1"/>
    </location>
</feature>
<sequence>ERLSATLPNYIDDARFFRVDPYKQLRDVFIDGFSVHHASLLRSNRNIGEKLFAAGHIKSSRNNLQILSTAIAYILLKGGNVDILTSSEILAERDAWENQLEQARVVNTDEFYHYDPAME</sequence>
<dbReference type="InterPro" id="IPR027417">
    <property type="entry name" value="P-loop_NTPase"/>
</dbReference>
<organism evidence="1 2">
    <name type="scientific">Brachionus calyciflorus</name>
    <dbReference type="NCBI Taxonomy" id="104777"/>
    <lineage>
        <taxon>Eukaryota</taxon>
        <taxon>Metazoa</taxon>
        <taxon>Spiralia</taxon>
        <taxon>Gnathifera</taxon>
        <taxon>Rotifera</taxon>
        <taxon>Eurotatoria</taxon>
        <taxon>Monogononta</taxon>
        <taxon>Pseudotrocha</taxon>
        <taxon>Ploima</taxon>
        <taxon>Brachionidae</taxon>
        <taxon>Brachionus</taxon>
    </lineage>
</organism>
<dbReference type="EMBL" id="CAJNOC010006233">
    <property type="protein sequence ID" value="CAF1073251.1"/>
    <property type="molecule type" value="Genomic_DNA"/>
</dbReference>
<name>A0A814M0G2_9BILA</name>
<proteinExistence type="predicted"/>
<dbReference type="Gene3D" id="3.40.50.300">
    <property type="entry name" value="P-loop containing nucleotide triphosphate hydrolases"/>
    <property type="match status" value="1"/>
</dbReference>
<comment type="caution">
    <text evidence="1">The sequence shown here is derived from an EMBL/GenBank/DDBJ whole genome shotgun (WGS) entry which is preliminary data.</text>
</comment>
<gene>
    <name evidence="1" type="ORF">OXX778_LOCUS19834</name>
</gene>
<evidence type="ECO:0000313" key="2">
    <source>
        <dbReference type="Proteomes" id="UP000663879"/>
    </source>
</evidence>
<dbReference type="AlphaFoldDB" id="A0A814M0G2"/>
<dbReference type="Proteomes" id="UP000663879">
    <property type="component" value="Unassembled WGS sequence"/>
</dbReference>
<protein>
    <submittedName>
        <fullName evidence="1">Uncharacterized protein</fullName>
    </submittedName>
</protein>
<accession>A0A814M0G2</accession>
<evidence type="ECO:0000313" key="1">
    <source>
        <dbReference type="EMBL" id="CAF1073251.1"/>
    </source>
</evidence>
<dbReference type="OrthoDB" id="6284001at2759"/>